<organism evidence="3 4">
    <name type="scientific">Marinococcus halophilus</name>
    <dbReference type="NCBI Taxonomy" id="1371"/>
    <lineage>
        <taxon>Bacteria</taxon>
        <taxon>Bacillati</taxon>
        <taxon>Bacillota</taxon>
        <taxon>Bacilli</taxon>
        <taxon>Bacillales</taxon>
        <taxon>Bacillaceae</taxon>
        <taxon>Marinococcus</taxon>
    </lineage>
</organism>
<feature type="region of interest" description="Disordered" evidence="1">
    <location>
        <begin position="50"/>
        <end position="80"/>
    </location>
</feature>
<proteinExistence type="predicted"/>
<keyword evidence="4" id="KW-1185">Reference proteome</keyword>
<protein>
    <submittedName>
        <fullName evidence="3">Uncharacterized protein</fullName>
    </submittedName>
</protein>
<gene>
    <name evidence="3" type="ORF">MHA01_07040</name>
</gene>
<accession>A0A510Y3A4</accession>
<dbReference type="EMBL" id="BJUN01000003">
    <property type="protein sequence ID" value="GEK57799.1"/>
    <property type="molecule type" value="Genomic_DNA"/>
</dbReference>
<feature type="compositionally biased region" description="Basic and acidic residues" evidence="1">
    <location>
        <begin position="67"/>
        <end position="80"/>
    </location>
</feature>
<dbReference type="Proteomes" id="UP000321051">
    <property type="component" value="Unassembled WGS sequence"/>
</dbReference>
<dbReference type="AlphaFoldDB" id="A0A510Y3A4"/>
<evidence type="ECO:0000313" key="3">
    <source>
        <dbReference type="EMBL" id="GEK57799.1"/>
    </source>
</evidence>
<keyword evidence="2" id="KW-0472">Membrane</keyword>
<evidence type="ECO:0000313" key="4">
    <source>
        <dbReference type="Proteomes" id="UP000321051"/>
    </source>
</evidence>
<evidence type="ECO:0000256" key="1">
    <source>
        <dbReference type="SAM" id="MobiDB-lite"/>
    </source>
</evidence>
<comment type="caution">
    <text evidence="3">The sequence shown here is derived from an EMBL/GenBank/DDBJ whole genome shotgun (WGS) entry which is preliminary data.</text>
</comment>
<feature type="compositionally biased region" description="Polar residues" evidence="1">
    <location>
        <begin position="57"/>
        <end position="66"/>
    </location>
</feature>
<name>A0A510Y3A4_MARHA</name>
<keyword evidence="2" id="KW-1133">Transmembrane helix</keyword>
<feature type="transmembrane region" description="Helical" evidence="2">
    <location>
        <begin position="14"/>
        <end position="32"/>
    </location>
</feature>
<keyword evidence="2" id="KW-0812">Transmembrane</keyword>
<evidence type="ECO:0000256" key="2">
    <source>
        <dbReference type="SAM" id="Phobius"/>
    </source>
</evidence>
<reference evidence="3 4" key="1">
    <citation type="submission" date="2019-07" db="EMBL/GenBank/DDBJ databases">
        <title>Whole genome shotgun sequence of Marinococcus halophilus NBRC 102359.</title>
        <authorList>
            <person name="Hosoyama A."/>
            <person name="Uohara A."/>
            <person name="Ohji S."/>
            <person name="Ichikawa N."/>
        </authorList>
    </citation>
    <scope>NUCLEOTIDE SEQUENCE [LARGE SCALE GENOMIC DNA]</scope>
    <source>
        <strain evidence="3 4">NBRC 102359</strain>
    </source>
</reference>
<sequence length="100" mass="10828">MSSRKKSSNGNDNLTYAFMAAGSLIGGALPLLRKDLSKKVEKNVDQAAKKARKLSTEPLSQAIKSGQHTEKKSQMRSEKCKTRSQGIDVCICDGQGAEKD</sequence>